<dbReference type="AlphaFoldDB" id="A0A9W6VWX5"/>
<reference evidence="3" key="1">
    <citation type="submission" date="2023-03" db="EMBL/GenBank/DDBJ databases">
        <title>Actinoallomurus iriomotensis NBRC 103684.</title>
        <authorList>
            <person name="Ichikawa N."/>
            <person name="Sato H."/>
            <person name="Tonouchi N."/>
        </authorList>
    </citation>
    <scope>NUCLEOTIDE SEQUENCE</scope>
    <source>
        <strain evidence="3">NBRC 103684</strain>
    </source>
</reference>
<name>A0A9W6VWX5_9ACTN</name>
<comment type="similarity">
    <text evidence="1">Belongs to the YciI family.</text>
</comment>
<evidence type="ECO:0000313" key="4">
    <source>
        <dbReference type="Proteomes" id="UP001165074"/>
    </source>
</evidence>
<accession>A0A9W6VWX5</accession>
<evidence type="ECO:0000259" key="2">
    <source>
        <dbReference type="Pfam" id="PF03795"/>
    </source>
</evidence>
<comment type="caution">
    <text evidence="3">The sequence shown here is derived from an EMBL/GenBank/DDBJ whole genome shotgun (WGS) entry which is preliminary data.</text>
</comment>
<gene>
    <name evidence="3" type="ORF">Airi02_006200</name>
</gene>
<dbReference type="Proteomes" id="UP001165074">
    <property type="component" value="Unassembled WGS sequence"/>
</dbReference>
<organism evidence="3 4">
    <name type="scientific">Actinoallomurus iriomotensis</name>
    <dbReference type="NCBI Taxonomy" id="478107"/>
    <lineage>
        <taxon>Bacteria</taxon>
        <taxon>Bacillati</taxon>
        <taxon>Actinomycetota</taxon>
        <taxon>Actinomycetes</taxon>
        <taxon>Streptosporangiales</taxon>
        <taxon>Thermomonosporaceae</taxon>
        <taxon>Actinoallomurus</taxon>
    </lineage>
</organism>
<evidence type="ECO:0000313" key="3">
    <source>
        <dbReference type="EMBL" id="GLY82689.1"/>
    </source>
</evidence>
<sequence length="98" mass="11241">MRRMYVLELAFDDDERRLAARPAHRERLSRLRAEGTLTMAGPWADDSGALLVFRTDERGLRDILAADPYYSTPGVTVVGYRRWTPLALDDEDVMNIRS</sequence>
<dbReference type="EMBL" id="BSTK01000001">
    <property type="protein sequence ID" value="GLY82689.1"/>
    <property type="molecule type" value="Genomic_DNA"/>
</dbReference>
<proteinExistence type="inferred from homology"/>
<feature type="domain" description="YCII-related" evidence="2">
    <location>
        <begin position="10"/>
        <end position="83"/>
    </location>
</feature>
<keyword evidence="4" id="KW-1185">Reference proteome</keyword>
<protein>
    <recommendedName>
        <fullName evidence="2">YCII-related domain-containing protein</fullName>
    </recommendedName>
</protein>
<dbReference type="SUPFAM" id="SSF54909">
    <property type="entry name" value="Dimeric alpha+beta barrel"/>
    <property type="match status" value="1"/>
</dbReference>
<evidence type="ECO:0000256" key="1">
    <source>
        <dbReference type="ARBA" id="ARBA00007689"/>
    </source>
</evidence>
<dbReference type="InterPro" id="IPR005545">
    <property type="entry name" value="YCII"/>
</dbReference>
<dbReference type="Pfam" id="PF03795">
    <property type="entry name" value="YCII"/>
    <property type="match status" value="1"/>
</dbReference>
<dbReference type="InterPro" id="IPR011008">
    <property type="entry name" value="Dimeric_a/b-barrel"/>
</dbReference>
<dbReference type="Gene3D" id="3.30.70.1060">
    <property type="entry name" value="Dimeric alpha+beta barrel"/>
    <property type="match status" value="1"/>
</dbReference>